<keyword evidence="3" id="KW-1185">Reference proteome</keyword>
<dbReference type="InterPro" id="IPR007404">
    <property type="entry name" value="YdjM-like"/>
</dbReference>
<dbReference type="Proteomes" id="UP001595921">
    <property type="component" value="Unassembled WGS sequence"/>
</dbReference>
<feature type="transmembrane region" description="Helical" evidence="1">
    <location>
        <begin position="161"/>
        <end position="182"/>
    </location>
</feature>
<organism evidence="2 3">
    <name type="scientific">Halobium salinum</name>
    <dbReference type="NCBI Taxonomy" id="1364940"/>
    <lineage>
        <taxon>Archaea</taxon>
        <taxon>Methanobacteriati</taxon>
        <taxon>Methanobacteriota</taxon>
        <taxon>Stenosarchaea group</taxon>
        <taxon>Halobacteria</taxon>
        <taxon>Halobacteriales</taxon>
        <taxon>Haloferacaceae</taxon>
        <taxon>Halobium</taxon>
    </lineage>
</organism>
<keyword evidence="1" id="KW-0812">Transmembrane</keyword>
<keyword evidence="1" id="KW-1133">Transmembrane helix</keyword>
<dbReference type="Pfam" id="PF04307">
    <property type="entry name" value="YdjM"/>
    <property type="match status" value="1"/>
</dbReference>
<dbReference type="GO" id="GO:0016787">
    <property type="term" value="F:hydrolase activity"/>
    <property type="evidence" value="ECO:0007669"/>
    <property type="project" value="UniProtKB-KW"/>
</dbReference>
<reference evidence="2 3" key="1">
    <citation type="journal article" date="2019" name="Int. J. Syst. Evol. Microbiol.">
        <title>The Global Catalogue of Microorganisms (GCM) 10K type strain sequencing project: providing services to taxonomists for standard genome sequencing and annotation.</title>
        <authorList>
            <consortium name="The Broad Institute Genomics Platform"/>
            <consortium name="The Broad Institute Genome Sequencing Center for Infectious Disease"/>
            <person name="Wu L."/>
            <person name="Ma J."/>
        </authorList>
    </citation>
    <scope>NUCLEOTIDE SEQUENCE [LARGE SCALE GENOMIC DNA]</scope>
    <source>
        <strain evidence="2 3">CGMCC 1.12553</strain>
    </source>
</reference>
<sequence>MRRIVVNEGLNGLTANPQSMWPWGHLVFGYVVYSLWRRLSGNPPPTDTTALLLAFGTQFPDLVDKPLAWTFGVIPNGRSLTHSAITTTIIVVTVLYVAHRSSRLSYATAFGTGYYSHLIGDALNPLLGGSLYELGFLLWPLVPAIDYGDGGFLAHFAELELTPLFVVRILVLAVPAALLWIADGTPGTALLRWVRTRFIPE</sequence>
<evidence type="ECO:0000313" key="3">
    <source>
        <dbReference type="Proteomes" id="UP001595921"/>
    </source>
</evidence>
<feature type="transmembrane region" description="Helical" evidence="1">
    <location>
        <begin position="79"/>
        <end position="98"/>
    </location>
</feature>
<dbReference type="EMBL" id="JBHSDS010000003">
    <property type="protein sequence ID" value="MFC4357709.1"/>
    <property type="molecule type" value="Genomic_DNA"/>
</dbReference>
<gene>
    <name evidence="2" type="ORF">ACFO0N_07070</name>
</gene>
<name>A0ABD5PB78_9EURY</name>
<proteinExistence type="predicted"/>
<dbReference type="RefSeq" id="WP_267621983.1">
    <property type="nucleotide sequence ID" value="NZ_JAODIW010000006.1"/>
</dbReference>
<keyword evidence="2" id="KW-0378">Hydrolase</keyword>
<evidence type="ECO:0000313" key="2">
    <source>
        <dbReference type="EMBL" id="MFC4357709.1"/>
    </source>
</evidence>
<dbReference type="AlphaFoldDB" id="A0ABD5PB78"/>
<feature type="transmembrane region" description="Helical" evidence="1">
    <location>
        <begin position="20"/>
        <end position="36"/>
    </location>
</feature>
<feature type="transmembrane region" description="Helical" evidence="1">
    <location>
        <begin position="118"/>
        <end position="141"/>
    </location>
</feature>
<evidence type="ECO:0000256" key="1">
    <source>
        <dbReference type="SAM" id="Phobius"/>
    </source>
</evidence>
<keyword evidence="1" id="KW-0472">Membrane</keyword>
<protein>
    <submittedName>
        <fullName evidence="2">Metal-dependent hydrolase</fullName>
    </submittedName>
</protein>
<comment type="caution">
    <text evidence="2">The sequence shown here is derived from an EMBL/GenBank/DDBJ whole genome shotgun (WGS) entry which is preliminary data.</text>
</comment>
<accession>A0ABD5PB78</accession>